<evidence type="ECO:0000256" key="14">
    <source>
        <dbReference type="RuleBase" id="RU003848"/>
    </source>
</evidence>
<dbReference type="GO" id="GO:0046933">
    <property type="term" value="F:proton-transporting ATP synthase activity, rotational mechanism"/>
    <property type="evidence" value="ECO:0007669"/>
    <property type="project" value="UniProtKB-UniRule"/>
</dbReference>
<dbReference type="EMBL" id="CP016786">
    <property type="protein sequence ID" value="ASW44059.1"/>
    <property type="molecule type" value="Genomic_DNA"/>
</dbReference>
<dbReference type="InterPro" id="IPR002146">
    <property type="entry name" value="ATP_synth_b/b'su_bac/chlpt"/>
</dbReference>
<evidence type="ECO:0000256" key="9">
    <source>
        <dbReference type="ARBA" id="ARBA00023136"/>
    </source>
</evidence>
<dbReference type="PANTHER" id="PTHR33445:SF1">
    <property type="entry name" value="ATP SYNTHASE SUBUNIT B"/>
    <property type="match status" value="1"/>
</dbReference>
<dbReference type="GO" id="GO:0005886">
    <property type="term" value="C:plasma membrane"/>
    <property type="evidence" value="ECO:0007669"/>
    <property type="project" value="UniProtKB-SubCell"/>
</dbReference>
<evidence type="ECO:0000256" key="8">
    <source>
        <dbReference type="ARBA" id="ARBA00023065"/>
    </source>
</evidence>
<evidence type="ECO:0000256" key="5">
    <source>
        <dbReference type="ARBA" id="ARBA00022692"/>
    </source>
</evidence>
<keyword evidence="3 13" id="KW-1003">Cell membrane</keyword>
<protein>
    <recommendedName>
        <fullName evidence="13">ATP synthase subunit b</fullName>
    </recommendedName>
    <alternativeName>
        <fullName evidence="13">ATP synthase F(0) sector subunit b</fullName>
    </alternativeName>
    <alternativeName>
        <fullName evidence="13">ATPase subunit I</fullName>
    </alternativeName>
    <alternativeName>
        <fullName evidence="13">F-type ATPase subunit b</fullName>
        <shortName evidence="13">F-ATPase subunit b</shortName>
    </alternativeName>
</protein>
<evidence type="ECO:0000256" key="10">
    <source>
        <dbReference type="ARBA" id="ARBA00023310"/>
    </source>
</evidence>
<keyword evidence="4 13" id="KW-0138">CF(0)</keyword>
<keyword evidence="10 13" id="KW-0066">ATP synthesis</keyword>
<evidence type="ECO:0000256" key="12">
    <source>
        <dbReference type="ARBA" id="ARBA00037847"/>
    </source>
</evidence>
<gene>
    <name evidence="13" type="primary">atpF</name>
    <name evidence="16" type="ORF">BEN51_11385</name>
</gene>
<accession>A0A343JEV1</accession>
<evidence type="ECO:0000256" key="15">
    <source>
        <dbReference type="SAM" id="Coils"/>
    </source>
</evidence>
<dbReference type="SUPFAM" id="SSF81573">
    <property type="entry name" value="F1F0 ATP synthase subunit B, membrane domain"/>
    <property type="match status" value="1"/>
</dbReference>
<dbReference type="Pfam" id="PF00430">
    <property type="entry name" value="ATP-synt_B"/>
    <property type="match status" value="1"/>
</dbReference>
<evidence type="ECO:0000256" key="11">
    <source>
        <dbReference type="ARBA" id="ARBA00025198"/>
    </source>
</evidence>
<evidence type="ECO:0000256" key="3">
    <source>
        <dbReference type="ARBA" id="ARBA00022475"/>
    </source>
</evidence>
<evidence type="ECO:0000256" key="4">
    <source>
        <dbReference type="ARBA" id="ARBA00022547"/>
    </source>
</evidence>
<keyword evidence="6 13" id="KW-0375">Hydrogen ion transport</keyword>
<dbReference type="PANTHER" id="PTHR33445">
    <property type="entry name" value="ATP SYNTHASE SUBUNIT B', CHLOROPLASTIC"/>
    <property type="match status" value="1"/>
</dbReference>
<dbReference type="InterPro" id="IPR050059">
    <property type="entry name" value="ATP_synthase_B_chain"/>
</dbReference>
<dbReference type="GO" id="GO:0012505">
    <property type="term" value="C:endomembrane system"/>
    <property type="evidence" value="ECO:0007669"/>
    <property type="project" value="UniProtKB-SubCell"/>
</dbReference>
<keyword evidence="9 13" id="KW-0472">Membrane</keyword>
<keyword evidence="17" id="KW-1185">Reference proteome</keyword>
<evidence type="ECO:0000313" key="17">
    <source>
        <dbReference type="Proteomes" id="UP000264883"/>
    </source>
</evidence>
<sequence length="160" mass="18519">MSINPSTLIATIINFVILYLILKKFFFAKIAAIIEEREELINEKLDNAEEEITKARILAIENEKILKKAREEGKLITQQEKAKADKIYHEIIEEANEEAKVIILRARKEIAREREKAEAQLKTQVVDLAMELAEKIIEKNIDEDKNRELIEDFITKVGNS</sequence>
<dbReference type="AlphaFoldDB" id="A0A343JEV1"/>
<keyword evidence="7 13" id="KW-1133">Transmembrane helix</keyword>
<reference evidence="16 17" key="1">
    <citation type="submission" date="2016-08" db="EMBL/GenBank/DDBJ databases">
        <title>Complete Genome Sequence Of The Indigo Reducing Clostridium isatidis DSM15098.</title>
        <authorList>
            <person name="Little G.T."/>
            <person name="Minton N.P."/>
        </authorList>
    </citation>
    <scope>NUCLEOTIDE SEQUENCE [LARGE SCALE GENOMIC DNA]</scope>
    <source>
        <strain evidence="16 17">DSM 15098</strain>
    </source>
</reference>
<feature type="coiled-coil region" evidence="15">
    <location>
        <begin position="31"/>
        <end position="58"/>
    </location>
</feature>
<keyword evidence="15" id="KW-0175">Coiled coil</keyword>
<evidence type="ECO:0000256" key="6">
    <source>
        <dbReference type="ARBA" id="ARBA00022781"/>
    </source>
</evidence>
<evidence type="ECO:0000256" key="1">
    <source>
        <dbReference type="ARBA" id="ARBA00005513"/>
    </source>
</evidence>
<organism evidence="16 17">
    <name type="scientific">Clostridium isatidis</name>
    <dbReference type="NCBI Taxonomy" id="182773"/>
    <lineage>
        <taxon>Bacteria</taxon>
        <taxon>Bacillati</taxon>
        <taxon>Bacillota</taxon>
        <taxon>Clostridia</taxon>
        <taxon>Eubacteriales</taxon>
        <taxon>Clostridiaceae</taxon>
        <taxon>Clostridium</taxon>
    </lineage>
</organism>
<comment type="similarity">
    <text evidence="1 13 14">Belongs to the ATPase B chain family.</text>
</comment>
<evidence type="ECO:0000256" key="13">
    <source>
        <dbReference type="HAMAP-Rule" id="MF_01398"/>
    </source>
</evidence>
<comment type="subcellular location">
    <subcellularLocation>
        <location evidence="13">Cell membrane</location>
        <topology evidence="13">Single-pass membrane protein</topology>
    </subcellularLocation>
    <subcellularLocation>
        <location evidence="12">Endomembrane system</location>
        <topology evidence="12">Single-pass membrane protein</topology>
    </subcellularLocation>
</comment>
<name>A0A343JEV1_9CLOT</name>
<dbReference type="HAMAP" id="MF_01398">
    <property type="entry name" value="ATP_synth_b_bprime"/>
    <property type="match status" value="1"/>
</dbReference>
<dbReference type="Proteomes" id="UP000264883">
    <property type="component" value="Chromosome"/>
</dbReference>
<dbReference type="InterPro" id="IPR028987">
    <property type="entry name" value="ATP_synth_B-like_membr_sf"/>
</dbReference>
<dbReference type="KEGG" id="cia:BEN51_11385"/>
<dbReference type="CDD" id="cd06503">
    <property type="entry name" value="ATP-synt_Fo_b"/>
    <property type="match status" value="1"/>
</dbReference>
<evidence type="ECO:0000256" key="7">
    <source>
        <dbReference type="ARBA" id="ARBA00022989"/>
    </source>
</evidence>
<feature type="coiled-coil region" evidence="15">
    <location>
        <begin position="96"/>
        <end position="123"/>
    </location>
</feature>
<dbReference type="InterPro" id="IPR005864">
    <property type="entry name" value="ATP_synth_F0_bsu_bac"/>
</dbReference>
<feature type="transmembrane region" description="Helical" evidence="13">
    <location>
        <begin position="6"/>
        <end position="22"/>
    </location>
</feature>
<dbReference type="NCBIfam" id="NF009992">
    <property type="entry name" value="PRK13461.1"/>
    <property type="match status" value="1"/>
</dbReference>
<comment type="function">
    <text evidence="13">Component of the F(0) channel, it forms part of the peripheral stalk, linking F(1) to F(0).</text>
</comment>
<evidence type="ECO:0000313" key="16">
    <source>
        <dbReference type="EMBL" id="ASW44059.1"/>
    </source>
</evidence>
<evidence type="ECO:0000256" key="2">
    <source>
        <dbReference type="ARBA" id="ARBA00022448"/>
    </source>
</evidence>
<keyword evidence="2 13" id="KW-0813">Transport</keyword>
<dbReference type="RefSeq" id="WP_119866184.1">
    <property type="nucleotide sequence ID" value="NZ_CP016786.1"/>
</dbReference>
<proteinExistence type="inferred from homology"/>
<keyword evidence="5 13" id="KW-0812">Transmembrane</keyword>
<comment type="function">
    <text evidence="11 13">F(1)F(0) ATP synthase produces ATP from ADP in the presence of a proton or sodium gradient. F-type ATPases consist of two structural domains, F(1) containing the extramembraneous catalytic core and F(0) containing the membrane proton channel, linked together by a central stalk and a peripheral stalk. During catalysis, ATP synthesis in the catalytic domain of F(1) is coupled via a rotary mechanism of the central stalk subunits to proton translocation.</text>
</comment>
<comment type="subunit">
    <text evidence="13">F-type ATPases have 2 components, F(1) - the catalytic core - and F(0) - the membrane proton channel. F(1) has five subunits: alpha(3), beta(3), gamma(1), delta(1), epsilon(1). F(0) has three main subunits: a(1), b(2) and c(10-14). The alpha and beta chains form an alternating ring which encloses part of the gamma chain. F(1) is attached to F(0) by a central stalk formed by the gamma and epsilon chains, while a peripheral stalk is formed by the delta and b chains.</text>
</comment>
<keyword evidence="8 13" id="KW-0406">Ion transport</keyword>
<dbReference type="GO" id="GO:0045259">
    <property type="term" value="C:proton-transporting ATP synthase complex"/>
    <property type="evidence" value="ECO:0007669"/>
    <property type="project" value="UniProtKB-KW"/>
</dbReference>
<dbReference type="NCBIfam" id="TIGR01144">
    <property type="entry name" value="ATP_synt_b"/>
    <property type="match status" value="1"/>
</dbReference>
<dbReference type="OrthoDB" id="9795863at2"/>
<dbReference type="GO" id="GO:0046961">
    <property type="term" value="F:proton-transporting ATPase activity, rotational mechanism"/>
    <property type="evidence" value="ECO:0007669"/>
    <property type="project" value="TreeGrafter"/>
</dbReference>